<dbReference type="InterPro" id="IPR038665">
    <property type="entry name" value="Voltage-dep_anion_channel_sf"/>
</dbReference>
<dbReference type="InterPro" id="IPR004695">
    <property type="entry name" value="SLAC1/Mae1/Ssu1/TehA"/>
</dbReference>
<dbReference type="Proteomes" id="UP000253472">
    <property type="component" value="Unassembled WGS sequence"/>
</dbReference>
<feature type="transmembrane region" description="Helical" evidence="8">
    <location>
        <begin position="44"/>
        <end position="62"/>
    </location>
</feature>
<dbReference type="PANTHER" id="PTHR31686">
    <property type="match status" value="1"/>
</dbReference>
<dbReference type="InterPro" id="IPR051629">
    <property type="entry name" value="Sulfite_efflux_TDT"/>
</dbReference>
<evidence type="ECO:0000256" key="1">
    <source>
        <dbReference type="ARBA" id="ARBA00004651"/>
    </source>
</evidence>
<name>A0A367YNV5_9ASCO</name>
<evidence type="ECO:0000256" key="8">
    <source>
        <dbReference type="SAM" id="Phobius"/>
    </source>
</evidence>
<gene>
    <name evidence="9" type="primary">SSU1_2</name>
    <name evidence="9" type="ORF">Cantr_02794</name>
</gene>
<dbReference type="Pfam" id="PF03595">
    <property type="entry name" value="SLAC1"/>
    <property type="match status" value="1"/>
</dbReference>
<dbReference type="OrthoDB" id="1099at2759"/>
<protein>
    <submittedName>
        <fullName evidence="9">Sulfite efflux pump SSU1</fullName>
    </submittedName>
</protein>
<keyword evidence="7 8" id="KW-0472">Membrane</keyword>
<evidence type="ECO:0000256" key="7">
    <source>
        <dbReference type="ARBA" id="ARBA00023136"/>
    </source>
</evidence>
<feature type="transmembrane region" description="Helical" evidence="8">
    <location>
        <begin position="332"/>
        <end position="354"/>
    </location>
</feature>
<comment type="similarity">
    <text evidence="2">Belongs to the tellurite-resistance/dicarboxylate transporter (TDT) family.</text>
</comment>
<organism evidence="9 10">
    <name type="scientific">Candida viswanathii</name>
    <dbReference type="NCBI Taxonomy" id="5486"/>
    <lineage>
        <taxon>Eukaryota</taxon>
        <taxon>Fungi</taxon>
        <taxon>Dikarya</taxon>
        <taxon>Ascomycota</taxon>
        <taxon>Saccharomycotina</taxon>
        <taxon>Pichiomycetes</taxon>
        <taxon>Debaryomycetaceae</taxon>
        <taxon>Candida/Lodderomyces clade</taxon>
        <taxon>Candida</taxon>
    </lineage>
</organism>
<dbReference type="Gene3D" id="1.50.10.150">
    <property type="entry name" value="Voltage-dependent anion channel"/>
    <property type="match status" value="1"/>
</dbReference>
<feature type="transmembrane region" description="Helical" evidence="8">
    <location>
        <begin position="250"/>
        <end position="272"/>
    </location>
</feature>
<reference evidence="9 10" key="1">
    <citation type="submission" date="2018-06" db="EMBL/GenBank/DDBJ databases">
        <title>Whole genome sequencing of Candida tropicalis (genome annotated by CSBL at Korea University).</title>
        <authorList>
            <person name="Ahn J."/>
        </authorList>
    </citation>
    <scope>NUCLEOTIDE SEQUENCE [LARGE SCALE GENOMIC DNA]</scope>
    <source>
        <strain evidence="9 10">ATCC 20962</strain>
    </source>
</reference>
<sequence length="416" mass="46663">MLDIAEPESNSSNLLDETKSTVRSNSTILYCFLKKELIDDFHPVYFVAGLGTGITGNIFYGFPYPARWLEVIGIIFFCLTVTLFILTNIMLFVSCYYHPQRIYQYHIDPTLSVFFAVHSMTFSTIINGIHLITWNRYPIFLWTLWWIGVAIALYNTFVLFFLSFLSKLNKHTLDGITAVAIMPVVTPVVVSSSGHLIAPNLPNGNIKTVTEITCLMLLFVSLAFFHGLGAIYLMRLFLHKIPSTEAVFSQFLPVGFTGQSSYNVMLFGANMWEFIPDKMLAQAFLVPSALCSAFLLAGGYVYLAIAIASVLSKMKPFAKKPRPGLTTKRLGLIKWNKGFWVMTFPIGTMSLANFEISKGTVGGYELEFFKVMSAIFAVTLFLICIANLIGLSWCIIQKLNAAFRSKNKDLDTCNRV</sequence>
<dbReference type="CDD" id="cd09318">
    <property type="entry name" value="TDT_SSU1"/>
    <property type="match status" value="1"/>
</dbReference>
<proteinExistence type="inferred from homology"/>
<comment type="subcellular location">
    <subcellularLocation>
        <location evidence="1">Cell membrane</location>
        <topology evidence="1">Multi-pass membrane protein</topology>
    </subcellularLocation>
</comment>
<keyword evidence="10" id="KW-1185">Reference proteome</keyword>
<dbReference type="EMBL" id="QLNQ01000001">
    <property type="protein sequence ID" value="RCK67563.1"/>
    <property type="molecule type" value="Genomic_DNA"/>
</dbReference>
<feature type="transmembrane region" description="Helical" evidence="8">
    <location>
        <begin position="176"/>
        <end position="197"/>
    </location>
</feature>
<feature type="transmembrane region" description="Helical" evidence="8">
    <location>
        <begin position="284"/>
        <end position="311"/>
    </location>
</feature>
<evidence type="ECO:0000313" key="10">
    <source>
        <dbReference type="Proteomes" id="UP000253472"/>
    </source>
</evidence>
<evidence type="ECO:0000256" key="4">
    <source>
        <dbReference type="ARBA" id="ARBA00022475"/>
    </source>
</evidence>
<dbReference type="GO" id="GO:0005886">
    <property type="term" value="C:plasma membrane"/>
    <property type="evidence" value="ECO:0007669"/>
    <property type="project" value="UniProtKB-SubCell"/>
</dbReference>
<evidence type="ECO:0000256" key="6">
    <source>
        <dbReference type="ARBA" id="ARBA00022989"/>
    </source>
</evidence>
<feature type="transmembrane region" description="Helical" evidence="8">
    <location>
        <begin position="374"/>
        <end position="396"/>
    </location>
</feature>
<dbReference type="PANTHER" id="PTHR31686:SF1">
    <property type="entry name" value="SULFITE EFFLUX PUMP SSU1"/>
    <property type="match status" value="1"/>
</dbReference>
<evidence type="ECO:0000256" key="5">
    <source>
        <dbReference type="ARBA" id="ARBA00022692"/>
    </source>
</evidence>
<comment type="caution">
    <text evidence="9">The sequence shown here is derived from an EMBL/GenBank/DDBJ whole genome shotgun (WGS) entry which is preliminary data.</text>
</comment>
<keyword evidence="6 8" id="KW-1133">Transmembrane helix</keyword>
<dbReference type="FunFam" id="1.50.10.150:FF:000004">
    <property type="entry name" value="Malic acid transporter"/>
    <property type="match status" value="1"/>
</dbReference>
<evidence type="ECO:0000313" key="9">
    <source>
        <dbReference type="EMBL" id="RCK67563.1"/>
    </source>
</evidence>
<keyword evidence="3" id="KW-0813">Transport</keyword>
<feature type="transmembrane region" description="Helical" evidence="8">
    <location>
        <begin position="217"/>
        <end position="238"/>
    </location>
</feature>
<keyword evidence="5 8" id="KW-0812">Transmembrane</keyword>
<dbReference type="GO" id="GO:0000319">
    <property type="term" value="F:sulfite transmembrane transporter activity"/>
    <property type="evidence" value="ECO:0007669"/>
    <property type="project" value="TreeGrafter"/>
</dbReference>
<feature type="transmembrane region" description="Helical" evidence="8">
    <location>
        <begin position="74"/>
        <end position="97"/>
    </location>
</feature>
<evidence type="ECO:0000256" key="3">
    <source>
        <dbReference type="ARBA" id="ARBA00022448"/>
    </source>
</evidence>
<feature type="transmembrane region" description="Helical" evidence="8">
    <location>
        <begin position="109"/>
        <end position="133"/>
    </location>
</feature>
<dbReference type="AlphaFoldDB" id="A0A367YNV5"/>
<evidence type="ECO:0000256" key="2">
    <source>
        <dbReference type="ARBA" id="ARBA00008566"/>
    </source>
</evidence>
<keyword evidence="4" id="KW-1003">Cell membrane</keyword>
<accession>A0A367YNV5</accession>
<feature type="transmembrane region" description="Helical" evidence="8">
    <location>
        <begin position="139"/>
        <end position="164"/>
    </location>
</feature>